<feature type="domain" description="Calx-beta" evidence="6">
    <location>
        <begin position="360"/>
        <end position="460"/>
    </location>
</feature>
<dbReference type="PROSITE" id="PS51257">
    <property type="entry name" value="PROKAR_LIPOPROTEIN"/>
    <property type="match status" value="1"/>
</dbReference>
<keyword evidence="1" id="KW-0732">Signal</keyword>
<keyword evidence="9" id="KW-1185">Reference proteome</keyword>
<dbReference type="InterPro" id="IPR051171">
    <property type="entry name" value="CaCA"/>
</dbReference>
<evidence type="ECO:0000313" key="9">
    <source>
        <dbReference type="Proteomes" id="UP000075320"/>
    </source>
</evidence>
<dbReference type="InterPro" id="IPR003644">
    <property type="entry name" value="Calx_beta"/>
</dbReference>
<evidence type="ECO:0000256" key="5">
    <source>
        <dbReference type="ARBA" id="ARBA00023157"/>
    </source>
</evidence>
<dbReference type="Gene3D" id="2.60.40.2030">
    <property type="match status" value="5"/>
</dbReference>
<dbReference type="PANTHER" id="PTHR11878">
    <property type="entry name" value="SODIUM/CALCIUM EXCHANGER"/>
    <property type="match status" value="1"/>
</dbReference>
<dbReference type="Pfam" id="PF13385">
    <property type="entry name" value="Laminin_G_3"/>
    <property type="match status" value="2"/>
</dbReference>
<dbReference type="InterPro" id="IPR013320">
    <property type="entry name" value="ConA-like_dom_sf"/>
</dbReference>
<feature type="domain" description="Calx-beta" evidence="6">
    <location>
        <begin position="245"/>
        <end position="346"/>
    </location>
</feature>
<dbReference type="EMBL" id="LUKE01000001">
    <property type="protein sequence ID" value="KYG67266.1"/>
    <property type="molecule type" value="Genomic_DNA"/>
</dbReference>
<evidence type="ECO:0000256" key="2">
    <source>
        <dbReference type="ARBA" id="ARBA00022737"/>
    </source>
</evidence>
<dbReference type="GO" id="GO:0030001">
    <property type="term" value="P:metal ion transport"/>
    <property type="evidence" value="ECO:0007669"/>
    <property type="project" value="TreeGrafter"/>
</dbReference>
<keyword evidence="3" id="KW-0106">Calcium</keyword>
<proteinExistence type="predicted"/>
<evidence type="ECO:0000256" key="1">
    <source>
        <dbReference type="ARBA" id="ARBA00022729"/>
    </source>
</evidence>
<evidence type="ECO:0000256" key="4">
    <source>
        <dbReference type="ARBA" id="ARBA00023065"/>
    </source>
</evidence>
<dbReference type="InterPro" id="IPR038081">
    <property type="entry name" value="CalX-like_sf"/>
</dbReference>
<protein>
    <submittedName>
        <fullName evidence="8">Uncharacterized protein</fullName>
    </submittedName>
</protein>
<gene>
    <name evidence="8" type="ORF">AZI86_09690</name>
</gene>
<keyword evidence="2" id="KW-0677">Repeat</keyword>
<keyword evidence="5" id="KW-1015">Disulfide bond</keyword>
<keyword evidence="4" id="KW-0813">Transport</keyword>
<dbReference type="PANTHER" id="PTHR11878:SF65">
    <property type="entry name" value="NA_CA-EXCHANGE PROTEIN, ISOFORM G"/>
    <property type="match status" value="1"/>
</dbReference>
<evidence type="ECO:0000256" key="3">
    <source>
        <dbReference type="ARBA" id="ARBA00022837"/>
    </source>
</evidence>
<name>A0A150WSA2_BDEBC</name>
<dbReference type="GO" id="GO:0007154">
    <property type="term" value="P:cell communication"/>
    <property type="evidence" value="ECO:0007669"/>
    <property type="project" value="InterPro"/>
</dbReference>
<dbReference type="Pfam" id="PF03160">
    <property type="entry name" value="Calx-beta"/>
    <property type="match status" value="3"/>
</dbReference>
<dbReference type="OrthoDB" id="5296313at2"/>
<dbReference type="SMART" id="SM00237">
    <property type="entry name" value="Calx_beta"/>
    <property type="match status" value="4"/>
</dbReference>
<accession>A0A150WSA2</accession>
<comment type="caution">
    <text evidence="8">The sequence shown here is derived from an EMBL/GenBank/DDBJ whole genome shotgun (WGS) entry which is preliminary data.</text>
</comment>
<evidence type="ECO:0000259" key="6">
    <source>
        <dbReference type="SMART" id="SM00237"/>
    </source>
</evidence>
<dbReference type="RefSeq" id="WP_061834841.1">
    <property type="nucleotide sequence ID" value="NZ_LUKE01000001.1"/>
</dbReference>
<dbReference type="SUPFAM" id="SSF49899">
    <property type="entry name" value="Concanavalin A-like lectins/glucanases"/>
    <property type="match status" value="2"/>
</dbReference>
<dbReference type="SUPFAM" id="SSF141072">
    <property type="entry name" value="CalX-like"/>
    <property type="match status" value="5"/>
</dbReference>
<dbReference type="Gene3D" id="2.60.120.200">
    <property type="match status" value="2"/>
</dbReference>
<organism evidence="8 9">
    <name type="scientific">Bdellovibrio bacteriovorus</name>
    <dbReference type="NCBI Taxonomy" id="959"/>
    <lineage>
        <taxon>Bacteria</taxon>
        <taxon>Pseudomonadati</taxon>
        <taxon>Bdellovibrionota</taxon>
        <taxon>Bdellovibrionia</taxon>
        <taxon>Bdellovibrionales</taxon>
        <taxon>Pseudobdellovibrionaceae</taxon>
        <taxon>Bdellovibrio</taxon>
    </lineage>
</organism>
<feature type="domain" description="Calx-beta" evidence="6">
    <location>
        <begin position="474"/>
        <end position="575"/>
    </location>
</feature>
<dbReference type="SMART" id="SM00560">
    <property type="entry name" value="LamGL"/>
    <property type="match status" value="1"/>
</dbReference>
<dbReference type="InterPro" id="IPR006558">
    <property type="entry name" value="LamG-like"/>
</dbReference>
<feature type="domain" description="Calx-beta" evidence="6">
    <location>
        <begin position="130"/>
        <end position="231"/>
    </location>
</feature>
<reference evidence="8 9" key="1">
    <citation type="submission" date="2016-03" db="EMBL/GenBank/DDBJ databases">
        <authorList>
            <person name="Ploux O."/>
        </authorList>
    </citation>
    <scope>NUCLEOTIDE SEQUENCE [LARGE SCALE GENOMIC DNA]</scope>
    <source>
        <strain evidence="8 9">R0</strain>
    </source>
</reference>
<evidence type="ECO:0000259" key="7">
    <source>
        <dbReference type="SMART" id="SM00560"/>
    </source>
</evidence>
<dbReference type="GO" id="GO:0016020">
    <property type="term" value="C:membrane"/>
    <property type="evidence" value="ECO:0007669"/>
    <property type="project" value="InterPro"/>
</dbReference>
<sequence length="1382" mass="142575">MAKIWYVLVTIIFLVGCRDTGGGVVGYVNSALDRSTLSTAALSISITEGASHSLLIVLDHGVSRSTTLDWSVSAPNGQFTTTNGIVGMSEGQSSALITLDSIDNNVTDGHRNYLLTISGSSLVFANSINIQVTIIDNESAPLISVADISVAEGNGAGTTDAIFTVTASNPSASNIVVNYTTTDGTAISGNDYNAVSGTLTIPAGSLTGTITVPVIRDSIYEANKNFSVVLSGGSGYTVAGSRLTAIGTIEDDESQSTLSVADISMNEGTGGGSTNAVFTITMASVSAQNVTVNYTTQDGTAIAGTDYTTTSGTATITAGSTSTTVSVPVLPNSIYEDNKTFTLRLSGGSGYLVSGSTLIATGTILNDDAAPTISIANASASEGNSGTTNMTFTVTASAASALPISFNYATSDGTAASGFDYTTTSGSKTIIAGSTTTTITVQIIGNTRYENNKSFTVTLSAGTGYTVAGSTLSATGTIQNDDAAPTVTISDISLVEGSGAGTTNAIFTVTLSAISGVNVTFDYATSNGTATAGSDYTATSGSASIAAGQTQTTLTVPITRDTTFESNETFTMTLSNLTGSTPAGSTLTATATITNDDPDTRIWDFQNVGDYTLGSFLNFATGSVTLSQVDSVHNNATEFNAGTLSGVTHNGTSLTLNPSTATNMIHAASWTPKYSYLVGYWKFDGNWNDSSSSNVTLTHTANAITNPAAIKSGSGAAGFPSGHYAHGTLAASYSSYAISVWVNPTTLVAGGGPVGQSGAANPAIFIDSSGNLYWAFGSVTTTVKASAGLWTHLVAVQNGTSQALYINGVLAGTATASSSLSAIDVGRINATTMAQSVDELAIFSTPLSSNEVNVIYARQRSRYNGLYTSPVVDMGTSAPWTTMTPSTPLPFLKELSATNETIAPALMTDLVALYHFNETSLDQYAGAADYYDSTGSGNNGSGNLPLNARSNFVRGVTFNGSTHVRLGIGSTVFPSATTTGLTISAWLTPAEVGASSVDDRRIISGTKNGTGTVFGLAIGRSQQKISAFYMDSSGASGTQKELIPDVTVKADELVHVALTISGNKAILYLNGVEAKSASDANVANSTSLSASVPIRVGSIPAGTGNFYSGAMDELALWKRGLTADEIQQVYRRGANRIRYQVRTCIDIACNCKSINTGGSSNDCDGDGVANNLDLSDSFAAEWFGADGTSGSFFSELQNNSSLDSSQNPNGSVKTTNMVYDWSTSFYPTAARPANNRYFQYRAFMDSDDNSTACNSGPCLPEITAMSIGPSGRYYGGAPSVVNNNAFTYTELQSLTRVDPNSCTTYQVSTNGGSTWKYYDTVGGAWETTTEGTGNSNPLSDYTLSRLQALGSGSFKFKAFLNTNAAFTQSCELNSVSATAKVP</sequence>
<keyword evidence="4" id="KW-0406">Ion transport</keyword>
<feature type="domain" description="LamG-like jellyroll fold" evidence="7">
    <location>
        <begin position="979"/>
        <end position="1124"/>
    </location>
</feature>
<dbReference type="Proteomes" id="UP000075320">
    <property type="component" value="Unassembled WGS sequence"/>
</dbReference>
<evidence type="ECO:0000313" key="8">
    <source>
        <dbReference type="EMBL" id="KYG67266.1"/>
    </source>
</evidence>